<dbReference type="Proteomes" id="UP000190973">
    <property type="component" value="Unassembled WGS sequence"/>
</dbReference>
<dbReference type="AlphaFoldDB" id="A0A1S8S005"/>
<protein>
    <recommendedName>
        <fullName evidence="3">Prepilin-type N-terminal cleavage/methylation domain-containing protein</fullName>
    </recommendedName>
</protein>
<organism evidence="2">
    <name type="scientific">Clostridium beijerinckii</name>
    <name type="common">Clostridium MP</name>
    <dbReference type="NCBI Taxonomy" id="1520"/>
    <lineage>
        <taxon>Bacteria</taxon>
        <taxon>Bacillati</taxon>
        <taxon>Bacillota</taxon>
        <taxon>Clostridia</taxon>
        <taxon>Eubacteriales</taxon>
        <taxon>Clostridiaceae</taxon>
        <taxon>Clostridium</taxon>
    </lineage>
</organism>
<keyword evidence="1" id="KW-1133">Transmembrane helix</keyword>
<evidence type="ECO:0008006" key="3">
    <source>
        <dbReference type="Google" id="ProtNLM"/>
    </source>
</evidence>
<dbReference type="RefSeq" id="WP_173715025.1">
    <property type="nucleotide sequence ID" value="NZ_JABTAE010000001.1"/>
</dbReference>
<name>A0A1S8S005_CLOBE</name>
<dbReference type="InterPro" id="IPR012902">
    <property type="entry name" value="N_methyl_site"/>
</dbReference>
<keyword evidence="1" id="KW-0472">Membrane</keyword>
<accession>A0A1S8S005</accession>
<keyword evidence="1" id="KW-0812">Transmembrane</keyword>
<dbReference type="EMBL" id="LZZI01000090">
    <property type="protein sequence ID" value="OOM58782.1"/>
    <property type="molecule type" value="Genomic_DNA"/>
</dbReference>
<evidence type="ECO:0000256" key="1">
    <source>
        <dbReference type="SAM" id="Phobius"/>
    </source>
</evidence>
<dbReference type="Pfam" id="PF07963">
    <property type="entry name" value="N_methyl"/>
    <property type="match status" value="1"/>
</dbReference>
<gene>
    <name evidence="2" type="ORF">CLBCK_38180</name>
</gene>
<sequence length="181" mass="20403">MIKKRQGFTLLEVIIALALTLMILGIANSMFIEGNKVFSDSDVKSTLQIEGQAIQEKISDIGMQATTIQAVTVDPIDTNQINGIKINSYNKEGMPRNFEIKKKDLGKTYKDGISEMYELWVGDELISSNLKSLKIDSNITNAKATELKNFNSVEFTILLRKEKGYSNVERTINFRVAFRNK</sequence>
<comment type="caution">
    <text evidence="2">The sequence shown here is derived from an EMBL/GenBank/DDBJ whole genome shotgun (WGS) entry which is preliminary data.</text>
</comment>
<feature type="transmembrane region" description="Helical" evidence="1">
    <location>
        <begin position="7"/>
        <end position="31"/>
    </location>
</feature>
<dbReference type="PROSITE" id="PS00409">
    <property type="entry name" value="PROKAR_NTER_METHYL"/>
    <property type="match status" value="1"/>
</dbReference>
<proteinExistence type="predicted"/>
<evidence type="ECO:0000313" key="2">
    <source>
        <dbReference type="EMBL" id="OOM58782.1"/>
    </source>
</evidence>
<dbReference type="NCBIfam" id="TIGR02532">
    <property type="entry name" value="IV_pilin_GFxxxE"/>
    <property type="match status" value="1"/>
</dbReference>
<reference evidence="2" key="1">
    <citation type="submission" date="2016-05" db="EMBL/GenBank/DDBJ databases">
        <title>Microbial solvent formation.</title>
        <authorList>
            <person name="Poehlein A."/>
            <person name="Montoya Solano J.D."/>
            <person name="Flitsch S."/>
            <person name="Krabben P."/>
            <person name="Duerre P."/>
            <person name="Daniel R."/>
        </authorList>
    </citation>
    <scope>NUCLEOTIDE SEQUENCE [LARGE SCALE GENOMIC DNA]</scope>
    <source>
        <strain evidence="2">DSM 53</strain>
    </source>
</reference>